<evidence type="ECO:0000313" key="1">
    <source>
        <dbReference type="EMBL" id="SEV86680.1"/>
    </source>
</evidence>
<proteinExistence type="predicted"/>
<dbReference type="InterPro" id="IPR000801">
    <property type="entry name" value="Esterase-like"/>
</dbReference>
<dbReference type="STRING" id="99656.SAMN05421659_101450"/>
<evidence type="ECO:0000313" key="2">
    <source>
        <dbReference type="Proteomes" id="UP000199701"/>
    </source>
</evidence>
<keyword evidence="2" id="KW-1185">Reference proteome</keyword>
<protein>
    <submittedName>
        <fullName evidence="1">Putative tributyrin esterase</fullName>
    </submittedName>
</protein>
<dbReference type="InterPro" id="IPR029058">
    <property type="entry name" value="AB_hydrolase_fold"/>
</dbReference>
<dbReference type="SUPFAM" id="SSF53474">
    <property type="entry name" value="alpha/beta-Hydrolases"/>
    <property type="match status" value="1"/>
</dbReference>
<sequence>MAWLSADFDSKVLHMPVSVDILMPQGHGNYKTIYLLHGAGGDKTTWLLKTRIADYVEGKNVAVIMPSGNNSFYVNQNQGKNYMDYISQELPELCERWFSLSACKQDRMIAGMSMGGYGAFVNSLNHPELFGYVASFSGTLDVLQRYDHPQGIDMQRVFGEREELVKSKNDLFYMSEQSTNDIKYLIMCGEQDNRCEMNEEMYAHMKKLGYSVRMEKTEGKHDFDYWDQCIKRAIEWFVQEREVK</sequence>
<organism evidence="1 2">
    <name type="scientific">[Clostridium] fimetarium</name>
    <dbReference type="NCBI Taxonomy" id="99656"/>
    <lineage>
        <taxon>Bacteria</taxon>
        <taxon>Bacillati</taxon>
        <taxon>Bacillota</taxon>
        <taxon>Clostridia</taxon>
        <taxon>Lachnospirales</taxon>
        <taxon>Lachnospiraceae</taxon>
    </lineage>
</organism>
<dbReference type="InterPro" id="IPR050583">
    <property type="entry name" value="Mycobacterial_A85_antigen"/>
</dbReference>
<dbReference type="AlphaFoldDB" id="A0A1I0MFY5"/>
<dbReference type="Gene3D" id="3.40.50.1820">
    <property type="entry name" value="alpha/beta hydrolase"/>
    <property type="match status" value="1"/>
</dbReference>
<gene>
    <name evidence="1" type="ORF">SAMN05421659_101450</name>
</gene>
<dbReference type="GO" id="GO:0016747">
    <property type="term" value="F:acyltransferase activity, transferring groups other than amino-acyl groups"/>
    <property type="evidence" value="ECO:0007669"/>
    <property type="project" value="TreeGrafter"/>
</dbReference>
<dbReference type="PANTHER" id="PTHR48098">
    <property type="entry name" value="ENTEROCHELIN ESTERASE-RELATED"/>
    <property type="match status" value="1"/>
</dbReference>
<reference evidence="1 2" key="1">
    <citation type="submission" date="2016-10" db="EMBL/GenBank/DDBJ databases">
        <authorList>
            <person name="de Groot N.N."/>
        </authorList>
    </citation>
    <scope>NUCLEOTIDE SEQUENCE [LARGE SCALE GENOMIC DNA]</scope>
    <source>
        <strain evidence="1 2">DSM 9179</strain>
    </source>
</reference>
<dbReference type="Pfam" id="PF00756">
    <property type="entry name" value="Esterase"/>
    <property type="match status" value="1"/>
</dbReference>
<accession>A0A1I0MFY5</accession>
<dbReference type="PANTHER" id="PTHR48098:SF1">
    <property type="entry name" value="DIACYLGLYCEROL ACYLTRANSFERASE_MYCOLYLTRANSFERASE AG85A"/>
    <property type="match status" value="1"/>
</dbReference>
<dbReference type="EMBL" id="FOJI01000001">
    <property type="protein sequence ID" value="SEV86680.1"/>
    <property type="molecule type" value="Genomic_DNA"/>
</dbReference>
<dbReference type="Proteomes" id="UP000199701">
    <property type="component" value="Unassembled WGS sequence"/>
</dbReference>
<name>A0A1I0MFY5_9FIRM</name>
<dbReference type="RefSeq" id="WP_170841259.1">
    <property type="nucleotide sequence ID" value="NZ_FOJI01000001.1"/>
</dbReference>